<feature type="transmembrane region" description="Helical" evidence="16">
    <location>
        <begin position="80"/>
        <end position="101"/>
    </location>
</feature>
<dbReference type="GO" id="GO:0015035">
    <property type="term" value="F:protein-disulfide reductase activity"/>
    <property type="evidence" value="ECO:0007669"/>
    <property type="project" value="InterPro"/>
</dbReference>
<comment type="subunit">
    <text evidence="14">Interacts with DsbL.</text>
</comment>
<dbReference type="Gene3D" id="1.20.1550.10">
    <property type="entry name" value="DsbB-like"/>
    <property type="match status" value="1"/>
</dbReference>
<keyword evidence="8" id="KW-0560">Oxidoreductase</keyword>
<keyword evidence="4" id="KW-0997">Cell inner membrane</keyword>
<dbReference type="GO" id="GO:0006457">
    <property type="term" value="P:protein folding"/>
    <property type="evidence" value="ECO:0007669"/>
    <property type="project" value="InterPro"/>
</dbReference>
<organism evidence="17 18">
    <name type="scientific">Yersinia frederiksenii</name>
    <dbReference type="NCBI Taxonomy" id="29484"/>
    <lineage>
        <taxon>Bacteria</taxon>
        <taxon>Pseudomonadati</taxon>
        <taxon>Pseudomonadota</taxon>
        <taxon>Gammaproteobacteria</taxon>
        <taxon>Enterobacterales</taxon>
        <taxon>Yersiniaceae</taxon>
        <taxon>Yersinia</taxon>
    </lineage>
</organism>
<protein>
    <recommendedName>
        <fullName evidence="15">Putative protein-disulfide oxidoreductase DsbI</fullName>
    </recommendedName>
</protein>
<dbReference type="OrthoDB" id="3711263at2"/>
<evidence type="ECO:0000256" key="5">
    <source>
        <dbReference type="ARBA" id="ARBA00022692"/>
    </source>
</evidence>
<evidence type="ECO:0000256" key="12">
    <source>
        <dbReference type="ARBA" id="ARBA00037310"/>
    </source>
</evidence>
<dbReference type="InterPro" id="IPR023380">
    <property type="entry name" value="DsbB-like_sf"/>
</dbReference>
<name>A0A380Q0B2_YERFR</name>
<comment type="subcellular location">
    <subcellularLocation>
        <location evidence="1">Cell inner membrane</location>
        <topology evidence="1">Multi-pass membrane protein</topology>
    </subcellularLocation>
</comment>
<reference evidence="17 18" key="1">
    <citation type="submission" date="2018-06" db="EMBL/GenBank/DDBJ databases">
        <authorList>
            <consortium name="Pathogen Informatics"/>
            <person name="Doyle S."/>
        </authorList>
    </citation>
    <scope>NUCLEOTIDE SEQUENCE [LARGE SCALE GENOMIC DNA]</scope>
    <source>
        <strain evidence="17 18">NCTC11470</strain>
    </source>
</reference>
<evidence type="ECO:0000256" key="3">
    <source>
        <dbReference type="ARBA" id="ARBA00022475"/>
    </source>
</evidence>
<evidence type="ECO:0000256" key="15">
    <source>
        <dbReference type="ARBA" id="ARBA00039389"/>
    </source>
</evidence>
<evidence type="ECO:0000256" key="4">
    <source>
        <dbReference type="ARBA" id="ARBA00022519"/>
    </source>
</evidence>
<accession>A0A380Q0B2</accession>
<evidence type="ECO:0000256" key="1">
    <source>
        <dbReference type="ARBA" id="ARBA00004429"/>
    </source>
</evidence>
<sequence length="224" mass="25262">MGLIRDLFSSPSETLYRWQNKRFLWLLMAVAMGGLVIIAHSFFQIYLYMNPCEQCVYIRFAMLIMVFGSLIAAINPKNLLLKLFGVISCFYGAVTGLQYSIKLNRIHHAVHGVDDALFGVQGCSTDPSFPFGLPLAKWSPEWFKPTGDCGYDAPVVPLDAQLDSVQKWFIDMYVQADGWYLIPSLKFINMAQACALAFGLCLIILVIMIIAWIMKIVAEKRIMA</sequence>
<dbReference type="RefSeq" id="WP_032911595.1">
    <property type="nucleotide sequence ID" value="NZ_CABHXP010000033.1"/>
</dbReference>
<feature type="transmembrane region" description="Helical" evidence="16">
    <location>
        <begin position="23"/>
        <end position="49"/>
    </location>
</feature>
<evidence type="ECO:0000256" key="7">
    <source>
        <dbReference type="ARBA" id="ARBA00022989"/>
    </source>
</evidence>
<dbReference type="AlphaFoldDB" id="A0A380Q0B2"/>
<keyword evidence="3" id="KW-1003">Cell membrane</keyword>
<keyword evidence="10" id="KW-1015">Disulfide bond</keyword>
<proteinExistence type="inferred from homology"/>
<gene>
    <name evidence="17" type="primary">dsbB_2</name>
    <name evidence="17" type="ORF">NCTC11470_04320</name>
</gene>
<evidence type="ECO:0000313" key="17">
    <source>
        <dbReference type="EMBL" id="SUP79191.1"/>
    </source>
</evidence>
<evidence type="ECO:0000256" key="13">
    <source>
        <dbReference type="ARBA" id="ARBA00038060"/>
    </source>
</evidence>
<dbReference type="SUPFAM" id="SSF158442">
    <property type="entry name" value="DsbB-like"/>
    <property type="match status" value="1"/>
</dbReference>
<keyword evidence="2" id="KW-0813">Transport</keyword>
<comment type="similarity">
    <text evidence="13">Belongs to the DsbB family. DsbI subfamily.</text>
</comment>
<evidence type="ECO:0000256" key="2">
    <source>
        <dbReference type="ARBA" id="ARBA00022448"/>
    </source>
</evidence>
<dbReference type="GO" id="GO:0005886">
    <property type="term" value="C:plasma membrane"/>
    <property type="evidence" value="ECO:0007669"/>
    <property type="project" value="UniProtKB-SubCell"/>
</dbReference>
<dbReference type="Pfam" id="PF02600">
    <property type="entry name" value="DsbB"/>
    <property type="match status" value="1"/>
</dbReference>
<keyword evidence="5 16" id="KW-0812">Transmembrane</keyword>
<dbReference type="InterPro" id="IPR050183">
    <property type="entry name" value="DsbB"/>
</dbReference>
<keyword evidence="6" id="KW-0249">Electron transport</keyword>
<comment type="function">
    <text evidence="12">Required for disulfide bond formation in some proteins. Part of a redox system composed of DsbI and DsbL that mediates formation of an essential disulfide bond in AssT.</text>
</comment>
<keyword evidence="11" id="KW-0676">Redox-active center</keyword>
<feature type="transmembrane region" description="Helical" evidence="16">
    <location>
        <begin position="193"/>
        <end position="214"/>
    </location>
</feature>
<evidence type="ECO:0000256" key="14">
    <source>
        <dbReference type="ARBA" id="ARBA00038526"/>
    </source>
</evidence>
<dbReference type="NCBIfam" id="NF003304">
    <property type="entry name" value="PRK04307.1"/>
    <property type="match status" value="1"/>
</dbReference>
<evidence type="ECO:0000256" key="6">
    <source>
        <dbReference type="ARBA" id="ARBA00022982"/>
    </source>
</evidence>
<dbReference type="GeneID" id="57903711"/>
<dbReference type="InterPro" id="IPR003752">
    <property type="entry name" value="DiS_bond_form_DsbB/BdbC"/>
</dbReference>
<dbReference type="EMBL" id="UHJA01000001">
    <property type="protein sequence ID" value="SUP79191.1"/>
    <property type="molecule type" value="Genomic_DNA"/>
</dbReference>
<dbReference type="PANTHER" id="PTHR36570:SF1">
    <property type="entry name" value="PROTEIN-DISULFIDE OXIDOREDUCTASE DSBI"/>
    <property type="match status" value="1"/>
</dbReference>
<evidence type="ECO:0000256" key="11">
    <source>
        <dbReference type="ARBA" id="ARBA00023284"/>
    </source>
</evidence>
<evidence type="ECO:0000256" key="10">
    <source>
        <dbReference type="ARBA" id="ARBA00023157"/>
    </source>
</evidence>
<evidence type="ECO:0000256" key="16">
    <source>
        <dbReference type="SAM" id="Phobius"/>
    </source>
</evidence>
<keyword evidence="9 16" id="KW-0472">Membrane</keyword>
<evidence type="ECO:0000313" key="18">
    <source>
        <dbReference type="Proteomes" id="UP000254835"/>
    </source>
</evidence>
<feature type="transmembrane region" description="Helical" evidence="16">
    <location>
        <begin position="56"/>
        <end position="74"/>
    </location>
</feature>
<keyword evidence="7 16" id="KW-1133">Transmembrane helix</keyword>
<dbReference type="Proteomes" id="UP000254835">
    <property type="component" value="Unassembled WGS sequence"/>
</dbReference>
<evidence type="ECO:0000256" key="9">
    <source>
        <dbReference type="ARBA" id="ARBA00023136"/>
    </source>
</evidence>
<evidence type="ECO:0000256" key="8">
    <source>
        <dbReference type="ARBA" id="ARBA00023002"/>
    </source>
</evidence>
<dbReference type="PANTHER" id="PTHR36570">
    <property type="entry name" value="DISULFIDE BOND FORMATION PROTEIN B"/>
    <property type="match status" value="1"/>
</dbReference>